<accession>A0ABN7AS90</accession>
<proteinExistence type="predicted"/>
<evidence type="ECO:0000313" key="2">
    <source>
        <dbReference type="EMBL" id="BES95076.1"/>
    </source>
</evidence>
<keyword evidence="3" id="KW-1185">Reference proteome</keyword>
<dbReference type="EMBL" id="AP028914">
    <property type="protein sequence ID" value="BES95076.1"/>
    <property type="molecule type" value="Genomic_DNA"/>
</dbReference>
<organism evidence="2 3">
    <name type="scientific">Nesidiocoris tenuis</name>
    <dbReference type="NCBI Taxonomy" id="355587"/>
    <lineage>
        <taxon>Eukaryota</taxon>
        <taxon>Metazoa</taxon>
        <taxon>Ecdysozoa</taxon>
        <taxon>Arthropoda</taxon>
        <taxon>Hexapoda</taxon>
        <taxon>Insecta</taxon>
        <taxon>Pterygota</taxon>
        <taxon>Neoptera</taxon>
        <taxon>Paraneoptera</taxon>
        <taxon>Hemiptera</taxon>
        <taxon>Heteroptera</taxon>
        <taxon>Panheteroptera</taxon>
        <taxon>Cimicomorpha</taxon>
        <taxon>Miridae</taxon>
        <taxon>Dicyphina</taxon>
        <taxon>Nesidiocoris</taxon>
    </lineage>
</organism>
<gene>
    <name evidence="2" type="ORF">NTJ_07886</name>
</gene>
<dbReference type="Proteomes" id="UP001307889">
    <property type="component" value="Chromosome 6"/>
</dbReference>
<protein>
    <submittedName>
        <fullName evidence="2">Uncharacterized protein</fullName>
    </submittedName>
</protein>
<name>A0ABN7AS90_9HEMI</name>
<reference evidence="2 3" key="1">
    <citation type="submission" date="2023-09" db="EMBL/GenBank/DDBJ databases">
        <title>Nesidiocoris tenuis whole genome shotgun sequence.</title>
        <authorList>
            <person name="Shibata T."/>
            <person name="Shimoda M."/>
            <person name="Kobayashi T."/>
            <person name="Uehara T."/>
        </authorList>
    </citation>
    <scope>NUCLEOTIDE SEQUENCE [LARGE SCALE GENOMIC DNA]</scope>
    <source>
        <strain evidence="2 3">Japan</strain>
    </source>
</reference>
<sequence>MKMRRPRAKRGPLQAPGSQEGPGPVGSPPAQMRTRDKITFFGSSARRVGINEWERKRDTCSPRRKTWGDLDDSTRDFTHF</sequence>
<feature type="compositionally biased region" description="Basic residues" evidence="1">
    <location>
        <begin position="1"/>
        <end position="10"/>
    </location>
</feature>
<feature type="region of interest" description="Disordered" evidence="1">
    <location>
        <begin position="60"/>
        <end position="80"/>
    </location>
</feature>
<evidence type="ECO:0000256" key="1">
    <source>
        <dbReference type="SAM" id="MobiDB-lite"/>
    </source>
</evidence>
<evidence type="ECO:0000313" key="3">
    <source>
        <dbReference type="Proteomes" id="UP001307889"/>
    </source>
</evidence>
<feature type="region of interest" description="Disordered" evidence="1">
    <location>
        <begin position="1"/>
        <end position="35"/>
    </location>
</feature>